<sequence length="1211" mass="133661">MQEKLRIINHYEDSPGRVPGASKPTLLLLPGSIEVEKLQQSDATSTTSITYKIELPLNHYAHRGAFKMQTYSLAFMAMANSVSAVVIPNVHHDRLGELFAENIQARLWRTASTQEPSLGDEHGWPQYTEGGHNNTPHLDGAVKPGTWVKFSASSWTAGFFPDSLWQIYIREKNHLHFRESSQGQPTVGQWLRVAQQWTDPLIPNSNLTDTHDLGFLAKPFESALTYNNEAKWLSVLASMSNNLAARYVPAAGVIRSWNTNNSTFTLRGSHSDSALVIIDNMMNLALLARSAAKYTGNQTHSDIARSHADKTRDHHVRRDGSSYHVCDYSATTGELYLCRTAQGLADNSTWARGQAWGIYGFAEVYSLLGDQSYLETSIKMAEWFLSYLPEDGVPFWDFDAPFITNVTPRDSSAATIAASAMILLQEQIEKHPQAVPKRRNYRDAAIKLLKDTLGLSLAGEITFADIDKEDPAGGLGANTDVSTPANTVASKGLEAILLHATANNNPQAGDGRNYDSGLVYGDFYLIEAEHRLMAWQEKHELQSASWQIEFVPAVSPQALHSFTQKRPISACEQKLLIETGHYCPLQPLHRHALHVCFKNDSSKEHPIDHIMPPTKKDSWNGPSYAKNLAHIAALSGPVQALLTPKPTNTILDIGSGDGAITTMLSKKVPQGAVVGLDSSKSMVEHATKTHTDPAKPTGNLRFIEHDCINLEGPPSEDGGLGVIPWNEGWDWVFSNSTLHWILGSSAAPKMTLPNIYRLLKPGGHFICEFGGAGHVAEAVTAFMALLAHYGIPKPRRREIMPWFFPTAHWMRSALQDAGFKVEECDLHFRPTKIENLKLWVETLGFVFLDAVEEAAPGKRDEAVEWVVNVLEDAVERSKAEGGVVLGYMRLRVRAKKLDPRHAPPLSSTRLCLENVNLNNYLSAPSQAIIAMADSQESTLLGIALELREVIYAAVLREVKVYQVKTRFIKNKQLHPFYDQWLLPVGETGITRVCRKVSSELTSRIVHDAITCGNSKIIADIQDLDFRPLQAFNQSLTEAQEQRLSASSRPKLIAVLHFSVTQALDAKKLGQWLKYQKQVNMAVTYHVGALGNGTSCAALLDSLREYCMQYGGDGEVNKVCAAVAKFQANPAAHDRQLEKWYGSSLLGNGDVVGPNAGLTESGGNAAADEDPMEVDEDDEEKAEGENEGDEDSEDDEESLDSDMMSSDDDDIE</sequence>
<organism evidence="5 6">
    <name type="scientific">Pseudocercospora musae</name>
    <dbReference type="NCBI Taxonomy" id="113226"/>
    <lineage>
        <taxon>Eukaryota</taxon>
        <taxon>Fungi</taxon>
        <taxon>Dikarya</taxon>
        <taxon>Ascomycota</taxon>
        <taxon>Pezizomycotina</taxon>
        <taxon>Dothideomycetes</taxon>
        <taxon>Dothideomycetidae</taxon>
        <taxon>Mycosphaerellales</taxon>
        <taxon>Mycosphaerellaceae</taxon>
        <taxon>Pseudocercospora</taxon>
    </lineage>
</organism>
<dbReference type="CDD" id="cd02440">
    <property type="entry name" value="AdoMet_MTases"/>
    <property type="match status" value="1"/>
</dbReference>
<dbReference type="Gene3D" id="1.50.10.10">
    <property type="match status" value="1"/>
</dbReference>
<dbReference type="InterPro" id="IPR013217">
    <property type="entry name" value="Methyltransf_12"/>
</dbReference>
<dbReference type="Pfam" id="PF08242">
    <property type="entry name" value="Methyltransf_12"/>
    <property type="match status" value="1"/>
</dbReference>
<dbReference type="GO" id="GO:0052757">
    <property type="term" value="F:chondroitin hydrolase activity"/>
    <property type="evidence" value="ECO:0007669"/>
    <property type="project" value="TreeGrafter"/>
</dbReference>
<dbReference type="InterPro" id="IPR052369">
    <property type="entry name" value="UG_Glycosaminoglycan_Hydrolase"/>
</dbReference>
<keyword evidence="1" id="KW-0378">Hydrolase</keyword>
<evidence type="ECO:0000313" key="5">
    <source>
        <dbReference type="EMBL" id="KXT17463.1"/>
    </source>
</evidence>
<evidence type="ECO:0000259" key="4">
    <source>
        <dbReference type="Pfam" id="PF08242"/>
    </source>
</evidence>
<evidence type="ECO:0000256" key="2">
    <source>
        <dbReference type="ARBA" id="ARBA00038358"/>
    </source>
</evidence>
<gene>
    <name evidence="5" type="ORF">AC579_5713</name>
</gene>
<dbReference type="PANTHER" id="PTHR36845">
    <property type="entry name" value="HYDROLASE, PUTATIVE (AFU_ORTHOLOGUE AFUA_7G05090)-RELATED"/>
    <property type="match status" value="1"/>
</dbReference>
<evidence type="ECO:0000313" key="6">
    <source>
        <dbReference type="Proteomes" id="UP000073492"/>
    </source>
</evidence>
<dbReference type="Proteomes" id="UP000073492">
    <property type="component" value="Unassembled WGS sequence"/>
</dbReference>
<evidence type="ECO:0000256" key="1">
    <source>
        <dbReference type="ARBA" id="ARBA00022801"/>
    </source>
</evidence>
<name>A0A139IRS4_9PEZI</name>
<dbReference type="InterPro" id="IPR029063">
    <property type="entry name" value="SAM-dependent_MTases_sf"/>
</dbReference>
<proteinExistence type="inferred from homology"/>
<dbReference type="SUPFAM" id="SSF53335">
    <property type="entry name" value="S-adenosyl-L-methionine-dependent methyltransferases"/>
    <property type="match status" value="1"/>
</dbReference>
<dbReference type="SUPFAM" id="SSF48208">
    <property type="entry name" value="Six-hairpin glycosidases"/>
    <property type="match status" value="1"/>
</dbReference>
<dbReference type="AlphaFoldDB" id="A0A139IRS4"/>
<feature type="compositionally biased region" description="Acidic residues" evidence="3">
    <location>
        <begin position="1166"/>
        <end position="1211"/>
    </location>
</feature>
<comment type="caution">
    <text evidence="5">The sequence shown here is derived from an EMBL/GenBank/DDBJ whole genome shotgun (WGS) entry which is preliminary data.</text>
</comment>
<accession>A0A139IRS4</accession>
<dbReference type="GO" id="GO:0000272">
    <property type="term" value="P:polysaccharide catabolic process"/>
    <property type="evidence" value="ECO:0007669"/>
    <property type="project" value="TreeGrafter"/>
</dbReference>
<dbReference type="OrthoDB" id="2317065at2759"/>
<dbReference type="InterPro" id="IPR012341">
    <property type="entry name" value="6hp_glycosidase-like_sf"/>
</dbReference>
<reference evidence="5 6" key="1">
    <citation type="submission" date="2015-07" db="EMBL/GenBank/DDBJ databases">
        <title>Comparative genomics of the Sigatoka disease complex on banana suggests a link between parallel evolutionary changes in Pseudocercospora fijiensis and Pseudocercospora eumusae and increased virulence on the banana host.</title>
        <authorList>
            <person name="Chang T.-C."/>
            <person name="Salvucci A."/>
            <person name="Crous P.W."/>
            <person name="Stergiopoulos I."/>
        </authorList>
    </citation>
    <scope>NUCLEOTIDE SEQUENCE [LARGE SCALE GENOMIC DNA]</scope>
    <source>
        <strain evidence="5 6">CBS 116634</strain>
    </source>
</reference>
<dbReference type="EMBL" id="LFZO01000020">
    <property type="protein sequence ID" value="KXT17463.1"/>
    <property type="molecule type" value="Genomic_DNA"/>
</dbReference>
<comment type="similarity">
    <text evidence="2">Belongs to the glycosyl hydrolase 88 family.</text>
</comment>
<dbReference type="PANTHER" id="PTHR36845:SF1">
    <property type="entry name" value="HYDROLASE, PUTATIVE (AFU_ORTHOLOGUE AFUA_7G05090)-RELATED"/>
    <property type="match status" value="1"/>
</dbReference>
<keyword evidence="6" id="KW-1185">Reference proteome</keyword>
<feature type="domain" description="Methyltransferase type 12" evidence="4">
    <location>
        <begin position="651"/>
        <end position="765"/>
    </location>
</feature>
<dbReference type="InterPro" id="IPR008928">
    <property type="entry name" value="6-hairpin_glycosidase_sf"/>
</dbReference>
<evidence type="ECO:0000256" key="3">
    <source>
        <dbReference type="SAM" id="MobiDB-lite"/>
    </source>
</evidence>
<protein>
    <recommendedName>
        <fullName evidence="4">Methyltransferase type 12 domain-containing protein</fullName>
    </recommendedName>
</protein>
<feature type="region of interest" description="Disordered" evidence="3">
    <location>
        <begin position="1151"/>
        <end position="1211"/>
    </location>
</feature>
<dbReference type="Gene3D" id="3.40.50.150">
    <property type="entry name" value="Vaccinia Virus protein VP39"/>
    <property type="match status" value="1"/>
</dbReference>